<dbReference type="Gene3D" id="1.25.40.10">
    <property type="entry name" value="Tetratricopeptide repeat domain"/>
    <property type="match status" value="1"/>
</dbReference>
<dbReference type="AlphaFoldDB" id="A0A218P9E3"/>
<evidence type="ECO:0000313" key="3">
    <source>
        <dbReference type="Proteomes" id="UP000197418"/>
    </source>
</evidence>
<organism evidence="2 3">
    <name type="scientific">Thermococcus pacificus</name>
    <dbReference type="NCBI Taxonomy" id="71998"/>
    <lineage>
        <taxon>Archaea</taxon>
        <taxon>Methanobacteriati</taxon>
        <taxon>Methanobacteriota</taxon>
        <taxon>Thermococci</taxon>
        <taxon>Thermococcales</taxon>
        <taxon>Thermococcaceae</taxon>
        <taxon>Thermococcus</taxon>
    </lineage>
</organism>
<reference evidence="2 3" key="1">
    <citation type="submission" date="2016-04" db="EMBL/GenBank/DDBJ databases">
        <title>Complete genome sequence of Thermococcus pacificus type strain P4.</title>
        <authorList>
            <person name="Oger P.M."/>
        </authorList>
    </citation>
    <scope>NUCLEOTIDE SEQUENCE [LARGE SCALE GENOMIC DNA]</scope>
    <source>
        <strain evidence="2 3">P-4</strain>
    </source>
</reference>
<dbReference type="InterPro" id="IPR011990">
    <property type="entry name" value="TPR-like_helical_dom_sf"/>
</dbReference>
<feature type="region of interest" description="Disordered" evidence="1">
    <location>
        <begin position="180"/>
        <end position="201"/>
    </location>
</feature>
<sequence length="523" mass="60222">MLYTKRKEDIEKALEWLRSSEVCFDDGSFASIRRGPMITTVIYYLQHHLGYKDGVSLEELKAFLYCMLLSEINKWEKTVKAIAWCPIEQTLEEISGHVIKVHNGKFIVDPEKVVGNSGIPPYWRALEPVVLSAKKICNDILNPPNERIEKLLSQPPQSLQKDPEMEEYLSRIRYEINHETPSRLEKNRKDQPSFENKPMPKVWSRQNDLKKFVKPEGITAQEVLREYSDPDILRDIEKAYEIAWQKEKLLYGEGYIKFLVSMAEYYLEEHSMRLRSELARLLDEIFGSNTRKKAAEYYIKAARIATEISLIYFPKLNYPEEAEKYLKLAVDLEEKAIELGFTPEYHSITLNNLGTHYYETNRPREALRVLKKALKYASTPDEKGLILHNLALTYADLGMKTEAVESMVKSICIHYAAQHDFGDVSLYDDGINRIIEMTGDPNTDIQALRIALDFIGGNLNATEAVEYLQRINTSKWPLSKALLRALTDGDVSLPDSVSECKKLLENVTKAREHTARRSMGVKD</sequence>
<dbReference type="SUPFAM" id="SSF48452">
    <property type="entry name" value="TPR-like"/>
    <property type="match status" value="1"/>
</dbReference>
<gene>
    <name evidence="2" type="ORF">A3L08_08690</name>
</gene>
<dbReference type="Proteomes" id="UP000197418">
    <property type="component" value="Chromosome"/>
</dbReference>
<protein>
    <submittedName>
        <fullName evidence="2">Uncharacterized protein</fullName>
    </submittedName>
</protein>
<accession>A0A218P9E3</accession>
<feature type="compositionally biased region" description="Basic and acidic residues" evidence="1">
    <location>
        <begin position="180"/>
        <end position="192"/>
    </location>
</feature>
<keyword evidence="3" id="KW-1185">Reference proteome</keyword>
<proteinExistence type="predicted"/>
<name>A0A218P9E3_9EURY</name>
<dbReference type="EMBL" id="CP015102">
    <property type="protein sequence ID" value="ASJ07388.1"/>
    <property type="molecule type" value="Genomic_DNA"/>
</dbReference>
<dbReference type="Pfam" id="PF13181">
    <property type="entry name" value="TPR_8"/>
    <property type="match status" value="1"/>
</dbReference>
<evidence type="ECO:0000256" key="1">
    <source>
        <dbReference type="SAM" id="MobiDB-lite"/>
    </source>
</evidence>
<evidence type="ECO:0000313" key="2">
    <source>
        <dbReference type="EMBL" id="ASJ07388.1"/>
    </source>
</evidence>
<dbReference type="InterPro" id="IPR019734">
    <property type="entry name" value="TPR_rpt"/>
</dbReference>
<dbReference type="KEGG" id="tpaf:A3L08_08690"/>